<dbReference type="OrthoDB" id="407298at2759"/>
<accession>F0XMU0</accession>
<dbReference type="Gene3D" id="1.20.245.10">
    <property type="entry name" value="Lipoxygenase-1, Domain 5"/>
    <property type="match status" value="1"/>
</dbReference>
<feature type="domain" description="Lipoxygenase" evidence="10">
    <location>
        <begin position="65"/>
        <end position="489"/>
    </location>
</feature>
<dbReference type="GO" id="GO:0050584">
    <property type="term" value="F:linoleate 11-lipoxygenase activity"/>
    <property type="evidence" value="ECO:0007669"/>
    <property type="project" value="UniProtKB-EC"/>
</dbReference>
<comment type="cofactor">
    <cofactor evidence="2">
        <name>Mn(2+)</name>
        <dbReference type="ChEBI" id="CHEBI:29035"/>
    </cofactor>
</comment>
<dbReference type="InParanoid" id="F0XMU0"/>
<comment type="catalytic activity">
    <reaction evidence="1">
        <text>(9Z,12Z)-octadecadienoate + O2 = (11S)-hydroperoxy-(9Z,12Z)-octadecadienoate</text>
        <dbReference type="Rhea" id="RHEA:18993"/>
        <dbReference type="ChEBI" id="CHEBI:15379"/>
        <dbReference type="ChEBI" id="CHEBI:30245"/>
        <dbReference type="ChEBI" id="CHEBI:57467"/>
        <dbReference type="EC" id="1.13.11.45"/>
    </reaction>
</comment>
<evidence type="ECO:0000256" key="2">
    <source>
        <dbReference type="ARBA" id="ARBA00001936"/>
    </source>
</evidence>
<evidence type="ECO:0000256" key="9">
    <source>
        <dbReference type="SAM" id="SignalP"/>
    </source>
</evidence>
<dbReference type="HOGENOM" id="CLU_004282_4_0_1"/>
<name>F0XMU0_GROCL</name>
<evidence type="ECO:0000259" key="10">
    <source>
        <dbReference type="PROSITE" id="PS51393"/>
    </source>
</evidence>
<dbReference type="GO" id="GO:0043651">
    <property type="term" value="P:linoleic acid metabolic process"/>
    <property type="evidence" value="ECO:0007669"/>
    <property type="project" value="UniProtKB-ARBA"/>
</dbReference>
<proteinExistence type="predicted"/>
<dbReference type="EMBL" id="GL629794">
    <property type="protein sequence ID" value="EFX01408.1"/>
    <property type="molecule type" value="Genomic_DNA"/>
</dbReference>
<feature type="chain" id="PRO_5003264037" description="Manganese lipoxygenase" evidence="9">
    <location>
        <begin position="19"/>
        <end position="549"/>
    </location>
</feature>
<organism evidence="12">
    <name type="scientific">Grosmannia clavigera (strain kw1407 / UAMH 11150)</name>
    <name type="common">Blue stain fungus</name>
    <name type="synonym">Graphiocladiella clavigera</name>
    <dbReference type="NCBI Taxonomy" id="655863"/>
    <lineage>
        <taxon>Eukaryota</taxon>
        <taxon>Fungi</taxon>
        <taxon>Dikarya</taxon>
        <taxon>Ascomycota</taxon>
        <taxon>Pezizomycotina</taxon>
        <taxon>Sordariomycetes</taxon>
        <taxon>Sordariomycetidae</taxon>
        <taxon>Ophiostomatales</taxon>
        <taxon>Ophiostomataceae</taxon>
        <taxon>Leptographium</taxon>
    </lineage>
</organism>
<evidence type="ECO:0000313" key="12">
    <source>
        <dbReference type="Proteomes" id="UP000007796"/>
    </source>
</evidence>
<dbReference type="GO" id="GO:0034440">
    <property type="term" value="P:lipid oxidation"/>
    <property type="evidence" value="ECO:0007669"/>
    <property type="project" value="InterPro"/>
</dbReference>
<protein>
    <recommendedName>
        <fullName evidence="4">Manganese lipoxygenase</fullName>
        <ecNumber evidence="3">1.13.11.45</ecNumber>
    </recommendedName>
</protein>
<evidence type="ECO:0000256" key="7">
    <source>
        <dbReference type="ARBA" id="ARBA00023002"/>
    </source>
</evidence>
<dbReference type="GO" id="GO:0046872">
    <property type="term" value="F:metal ion binding"/>
    <property type="evidence" value="ECO:0007669"/>
    <property type="project" value="UniProtKB-KW"/>
</dbReference>
<keyword evidence="5" id="KW-0479">Metal-binding</keyword>
<dbReference type="EC" id="1.13.11.45" evidence="3"/>
<evidence type="ECO:0000256" key="6">
    <source>
        <dbReference type="ARBA" id="ARBA00022964"/>
    </source>
</evidence>
<dbReference type="PANTHER" id="PTHR11771">
    <property type="entry name" value="LIPOXYGENASE"/>
    <property type="match status" value="1"/>
</dbReference>
<dbReference type="AlphaFoldDB" id="F0XMU0"/>
<evidence type="ECO:0000256" key="8">
    <source>
        <dbReference type="ARBA" id="ARBA00023211"/>
    </source>
</evidence>
<dbReference type="Proteomes" id="UP000007796">
    <property type="component" value="Unassembled WGS sequence"/>
</dbReference>
<dbReference type="InterPro" id="IPR036226">
    <property type="entry name" value="LipOase_C_sf"/>
</dbReference>
<dbReference type="RefSeq" id="XP_014170890.1">
    <property type="nucleotide sequence ID" value="XM_014315415.1"/>
</dbReference>
<sequence length="549" mass="60956">MAFWVLLLLQAVVASASAVPLSTKEHRRSATDFVDVMLNTLVENFEKSIPVASENGALLLKQLLSPLVDEPYRITQQSANSTARAEALHTVRENFIYTTLSTGGPLYPGGELGVAKNALDVANMTTDITLPLLAAKADGKQAITDAANYSGLQTLEDYVKLYTGEWLNSLPNGTDLGILTNYTQDLLFSMQRLSSSPYQVRRLRFGSESLPFAVDDSITNAITGMSIEQLYLEGRLFYADYRDQLGLESTGRYSAACEAYFYIDASSGKFLPLAIRTNVGSNLVYTPLDSTNDWLLAKIMFNVNDFWFSQWNHLAATHFVMQIVWAAAIRTLSREHPLFAVLNRLTYEAYSLPLLAEGFLFFSGGAVDLVFPFTGSEANNYTNRLYSSKAGRFQSNYFETDLKSRGLIGPCQGPPIEHFPFHEDARIVYTATRQFMSSFVKSYYSSNGQVAADAEIQAWVAECMGDAQVIDFPSEIKTIDSLVDVLTHVSMLALMNEETRAANDVFMMKMKKFSSQLQARGFDENGLSQGMPFIWKALDPNVAPFSITI</sequence>
<dbReference type="InterPro" id="IPR000907">
    <property type="entry name" value="LipOase"/>
</dbReference>
<gene>
    <name evidence="11" type="ORF">CMQ_6350</name>
</gene>
<dbReference type="STRING" id="655863.F0XMU0"/>
<dbReference type="eggNOG" id="ENOG502QQSP">
    <property type="taxonomic scope" value="Eukaryota"/>
</dbReference>
<evidence type="ECO:0000256" key="5">
    <source>
        <dbReference type="ARBA" id="ARBA00022723"/>
    </source>
</evidence>
<dbReference type="PROSITE" id="PS51393">
    <property type="entry name" value="LIPOXYGENASE_3"/>
    <property type="match status" value="1"/>
</dbReference>
<dbReference type="Gene3D" id="3.10.450.60">
    <property type="match status" value="1"/>
</dbReference>
<dbReference type="Pfam" id="PF00305">
    <property type="entry name" value="Lipoxygenase"/>
    <property type="match status" value="1"/>
</dbReference>
<keyword evidence="8" id="KW-0464">Manganese</keyword>
<keyword evidence="12" id="KW-1185">Reference proteome</keyword>
<keyword evidence="9" id="KW-0732">Signal</keyword>
<keyword evidence="7" id="KW-0560">Oxidoreductase</keyword>
<dbReference type="GeneID" id="25979774"/>
<evidence type="ECO:0000256" key="4">
    <source>
        <dbReference type="ARBA" id="ARBA00021175"/>
    </source>
</evidence>
<evidence type="ECO:0000256" key="3">
    <source>
        <dbReference type="ARBA" id="ARBA00013178"/>
    </source>
</evidence>
<evidence type="ECO:0000313" key="11">
    <source>
        <dbReference type="EMBL" id="EFX01408.1"/>
    </source>
</evidence>
<dbReference type="InterPro" id="IPR013819">
    <property type="entry name" value="LipOase_C"/>
</dbReference>
<dbReference type="SUPFAM" id="SSF48484">
    <property type="entry name" value="Lipoxigenase"/>
    <property type="match status" value="1"/>
</dbReference>
<evidence type="ECO:0000256" key="1">
    <source>
        <dbReference type="ARBA" id="ARBA00000366"/>
    </source>
</evidence>
<keyword evidence="6" id="KW-0223">Dioxygenase</keyword>
<feature type="signal peptide" evidence="9">
    <location>
        <begin position="1"/>
        <end position="18"/>
    </location>
</feature>
<reference evidence="11 12" key="1">
    <citation type="journal article" date="2011" name="Proc. Natl. Acad. Sci. U.S.A.">
        <title>Genome and transcriptome analyses of the mountain pine beetle-fungal symbiont Grosmannia clavigera, a lodgepole pine pathogen.</title>
        <authorList>
            <person name="DiGuistini S."/>
            <person name="Wang Y."/>
            <person name="Liao N.Y."/>
            <person name="Taylor G."/>
            <person name="Tanguay P."/>
            <person name="Feau N."/>
            <person name="Henrissat B."/>
            <person name="Chan S.K."/>
            <person name="Hesse-Orce U."/>
            <person name="Alamouti S.M."/>
            <person name="Tsui C.K.M."/>
            <person name="Docking R.T."/>
            <person name="Levasseur A."/>
            <person name="Haridas S."/>
            <person name="Robertson G."/>
            <person name="Birol I."/>
            <person name="Holt R.A."/>
            <person name="Marra M.A."/>
            <person name="Hamelin R.C."/>
            <person name="Hirst M."/>
            <person name="Jones S.J.M."/>
            <person name="Bohlmann J."/>
            <person name="Breuil C."/>
        </authorList>
    </citation>
    <scope>NUCLEOTIDE SEQUENCE [LARGE SCALE GENOMIC DNA]</scope>
    <source>
        <strain evidence="12">kw1407 / UAMH 11150</strain>
    </source>
</reference>